<proteinExistence type="predicted"/>
<gene>
    <name evidence="1" type="ordered locus">Swoo_2957</name>
</gene>
<organism evidence="1 2">
    <name type="scientific">Shewanella woodyi (strain ATCC 51908 / MS32)</name>
    <dbReference type="NCBI Taxonomy" id="392500"/>
    <lineage>
        <taxon>Bacteria</taxon>
        <taxon>Pseudomonadati</taxon>
        <taxon>Pseudomonadota</taxon>
        <taxon>Gammaproteobacteria</taxon>
        <taxon>Alteromonadales</taxon>
        <taxon>Shewanellaceae</taxon>
        <taxon>Shewanella</taxon>
    </lineage>
</organism>
<dbReference type="AlphaFoldDB" id="B1KKL3"/>
<accession>B1KKL3</accession>
<name>B1KKL3_SHEWM</name>
<dbReference type="eggNOG" id="ENOG502ZP93">
    <property type="taxonomic scope" value="Bacteria"/>
</dbReference>
<sequence length="106" mass="11956">MNDEQYFLDGKFMLKSVPHEIKMSHWIDAPVLIDTKSNNTVLDLTGGVWDLKSVFSSTDSITIILARYPNRENDLELILFPLKGVATINGKSISITDIREFLAKTV</sequence>
<dbReference type="KEGG" id="swd:Swoo_2957"/>
<evidence type="ECO:0000313" key="1">
    <source>
        <dbReference type="EMBL" id="ACA87230.1"/>
    </source>
</evidence>
<keyword evidence="2" id="KW-1185">Reference proteome</keyword>
<dbReference type="EMBL" id="CP000961">
    <property type="protein sequence ID" value="ACA87230.1"/>
    <property type="molecule type" value="Genomic_DNA"/>
</dbReference>
<dbReference type="HOGENOM" id="CLU_160027_0_0_6"/>
<reference evidence="1 2" key="1">
    <citation type="submission" date="2008-02" db="EMBL/GenBank/DDBJ databases">
        <title>Complete sequence of Shewanella woodyi ATCC 51908.</title>
        <authorList>
            <consortium name="US DOE Joint Genome Institute"/>
            <person name="Copeland A."/>
            <person name="Lucas S."/>
            <person name="Lapidus A."/>
            <person name="Glavina del Rio T."/>
            <person name="Dalin E."/>
            <person name="Tice H."/>
            <person name="Bruce D."/>
            <person name="Goodwin L."/>
            <person name="Pitluck S."/>
            <person name="Sims D."/>
            <person name="Brettin T."/>
            <person name="Detter J.C."/>
            <person name="Han C."/>
            <person name="Kuske C.R."/>
            <person name="Schmutz J."/>
            <person name="Larimer F."/>
            <person name="Land M."/>
            <person name="Hauser L."/>
            <person name="Kyrpides N."/>
            <person name="Lykidis A."/>
            <person name="Zhao J.-S."/>
            <person name="Richardson P."/>
        </authorList>
    </citation>
    <scope>NUCLEOTIDE SEQUENCE [LARGE SCALE GENOMIC DNA]</scope>
    <source>
        <strain evidence="2">ATCC 51908 / MS32</strain>
    </source>
</reference>
<evidence type="ECO:0000313" key="2">
    <source>
        <dbReference type="Proteomes" id="UP000002168"/>
    </source>
</evidence>
<dbReference type="Proteomes" id="UP000002168">
    <property type="component" value="Chromosome"/>
</dbReference>
<protein>
    <submittedName>
        <fullName evidence="1">Uncharacterized protein</fullName>
    </submittedName>
</protein>